<comment type="caution">
    <text evidence="4">The sequence shown here is derived from an EMBL/GenBank/DDBJ whole genome shotgun (WGS) entry which is preliminary data.</text>
</comment>
<gene>
    <name evidence="4" type="ORF">B0J12DRAFT_547685</name>
</gene>
<dbReference type="PANTHER" id="PTHR31018">
    <property type="entry name" value="SPORULATION-SPECIFIC PROTEIN-RELATED"/>
    <property type="match status" value="1"/>
</dbReference>
<dbReference type="InterPro" id="IPR051648">
    <property type="entry name" value="CWI-Assembly_Regulator"/>
</dbReference>
<dbReference type="InterPro" id="IPR032675">
    <property type="entry name" value="LRR_dom_sf"/>
</dbReference>
<keyword evidence="3" id="KW-0325">Glycoprotein</keyword>
<evidence type="ECO:0000256" key="2">
    <source>
        <dbReference type="ARBA" id="ARBA00022729"/>
    </source>
</evidence>
<dbReference type="Proteomes" id="UP000774617">
    <property type="component" value="Unassembled WGS sequence"/>
</dbReference>
<accession>A0ABQ8GR74</accession>
<feature type="non-terminal residue" evidence="4">
    <location>
        <position position="1"/>
    </location>
</feature>
<feature type="non-terminal residue" evidence="4">
    <location>
        <position position="332"/>
    </location>
</feature>
<dbReference type="PANTHER" id="PTHR31018:SF3">
    <property type="entry name" value="RECEPTOR PROTEIN-TYROSINE KINASE"/>
    <property type="match status" value="1"/>
</dbReference>
<reference evidence="4 5" key="1">
    <citation type="journal article" date="2021" name="Nat. Commun.">
        <title>Genetic determinants of endophytism in the Arabidopsis root mycobiome.</title>
        <authorList>
            <person name="Mesny F."/>
            <person name="Miyauchi S."/>
            <person name="Thiergart T."/>
            <person name="Pickel B."/>
            <person name="Atanasova L."/>
            <person name="Karlsson M."/>
            <person name="Huettel B."/>
            <person name="Barry K.W."/>
            <person name="Haridas S."/>
            <person name="Chen C."/>
            <person name="Bauer D."/>
            <person name="Andreopoulos W."/>
            <person name="Pangilinan J."/>
            <person name="LaButti K."/>
            <person name="Riley R."/>
            <person name="Lipzen A."/>
            <person name="Clum A."/>
            <person name="Drula E."/>
            <person name="Henrissat B."/>
            <person name="Kohler A."/>
            <person name="Grigoriev I.V."/>
            <person name="Martin F.M."/>
            <person name="Hacquard S."/>
        </authorList>
    </citation>
    <scope>NUCLEOTIDE SEQUENCE [LARGE SCALE GENOMIC DNA]</scope>
    <source>
        <strain evidence="4 5">MPI-SDFR-AT-0080</strain>
    </source>
</reference>
<dbReference type="SUPFAM" id="SSF52058">
    <property type="entry name" value="L domain-like"/>
    <property type="match status" value="1"/>
</dbReference>
<name>A0ABQ8GR74_9PEZI</name>
<keyword evidence="2" id="KW-0732">Signal</keyword>
<dbReference type="EMBL" id="JAGTJR010000003">
    <property type="protein sequence ID" value="KAH7062700.1"/>
    <property type="molecule type" value="Genomic_DNA"/>
</dbReference>
<proteinExistence type="predicted"/>
<comment type="subcellular location">
    <subcellularLocation>
        <location evidence="1">Cell envelope</location>
    </subcellularLocation>
</comment>
<evidence type="ECO:0000256" key="1">
    <source>
        <dbReference type="ARBA" id="ARBA00004196"/>
    </source>
</evidence>
<protein>
    <submittedName>
        <fullName evidence="4">Uncharacterized protein</fullName>
    </submittedName>
</protein>
<sequence length="332" mass="34826">TTTIRVAADATALAKCSTFTGDVRVSADVTGDLALDGLEVLTGSLSLSSIAGLTSISAKSLQNITGFMYLQNLPLLASAEFPELTSIGDQMRLEALPKLSRLGLQSVVSHCPLFTVSGTALRSIQGIDPAGTTNGFNVTNNKKLQVLDMSVTATTGSKKSSIVIGENAPGLIVSLPNLASAQHIDIQNLTKIDLPSLSNAYEVLLRGNLFQSISIPLLKSVGNDTEPPFGIMVTDSPELHDINFPALTRVGGITTVNNTQLKALMLERLQDARSGLVLDGNFTTISVPALQNAAMVTIMNSSTALDCSSFQAMKSRNIIKGQLTCNSSSTAS</sequence>
<evidence type="ECO:0000256" key="3">
    <source>
        <dbReference type="ARBA" id="ARBA00023180"/>
    </source>
</evidence>
<keyword evidence="5" id="KW-1185">Reference proteome</keyword>
<evidence type="ECO:0000313" key="4">
    <source>
        <dbReference type="EMBL" id="KAH7062700.1"/>
    </source>
</evidence>
<organism evidence="4 5">
    <name type="scientific">Macrophomina phaseolina</name>
    <dbReference type="NCBI Taxonomy" id="35725"/>
    <lineage>
        <taxon>Eukaryota</taxon>
        <taxon>Fungi</taxon>
        <taxon>Dikarya</taxon>
        <taxon>Ascomycota</taxon>
        <taxon>Pezizomycotina</taxon>
        <taxon>Dothideomycetes</taxon>
        <taxon>Dothideomycetes incertae sedis</taxon>
        <taxon>Botryosphaeriales</taxon>
        <taxon>Botryosphaeriaceae</taxon>
        <taxon>Macrophomina</taxon>
    </lineage>
</organism>
<evidence type="ECO:0000313" key="5">
    <source>
        <dbReference type="Proteomes" id="UP000774617"/>
    </source>
</evidence>
<dbReference type="Gene3D" id="3.80.10.10">
    <property type="entry name" value="Ribonuclease Inhibitor"/>
    <property type="match status" value="1"/>
</dbReference>